<feature type="compositionally biased region" description="Low complexity" evidence="4">
    <location>
        <begin position="417"/>
        <end position="427"/>
    </location>
</feature>
<reference evidence="5" key="1">
    <citation type="journal article" date="2020" name="Virol. J.">
        <title>Viral metagenomics revealed diverse CRESS-DNA virus genomes in faeces of forest musk deer.</title>
        <authorList>
            <person name="Liu Q."/>
            <person name="Wang H."/>
            <person name="Ling Y."/>
            <person name="Yang S.X."/>
            <person name="Wang X.C."/>
            <person name="Zhou R."/>
            <person name="Xiao Y.Q."/>
            <person name="Chen X."/>
            <person name="Yang J."/>
            <person name="Fu W.G."/>
            <person name="Zhang W."/>
            <person name="Qi G.L."/>
        </authorList>
    </citation>
    <scope>NUCLEOTIDE SEQUENCE</scope>
    <source>
        <strain evidence="5">UJSL005</strain>
    </source>
</reference>
<name>A0A6M4B8P6_9VIRU</name>
<evidence type="ECO:0000313" key="5">
    <source>
        <dbReference type="EMBL" id="QJQ37733.1"/>
    </source>
</evidence>
<dbReference type="SUPFAM" id="SSF52540">
    <property type="entry name" value="P-loop containing nucleoside triphosphate hydrolases"/>
    <property type="match status" value="1"/>
</dbReference>
<dbReference type="GO" id="GO:0042025">
    <property type="term" value="C:host cell nucleus"/>
    <property type="evidence" value="ECO:0007669"/>
    <property type="project" value="UniProtKB-SubCell"/>
</dbReference>
<keyword evidence="3" id="KW-1048">Host nucleus</keyword>
<dbReference type="EMBL" id="MN604398">
    <property type="protein sequence ID" value="QJQ37733.1"/>
    <property type="molecule type" value="Genomic_DNA"/>
</dbReference>
<organism evidence="5">
    <name type="scientific">Cressdnaviricota sp</name>
    <dbReference type="NCBI Taxonomy" id="2748378"/>
    <lineage>
        <taxon>Viruses</taxon>
        <taxon>Monodnaviria</taxon>
        <taxon>Shotokuvirae</taxon>
        <taxon>Cressdnaviricota</taxon>
    </lineage>
</organism>
<proteinExistence type="predicted"/>
<dbReference type="InterPro" id="IPR027417">
    <property type="entry name" value="P-loop_NTPase"/>
</dbReference>
<evidence type="ECO:0000256" key="4">
    <source>
        <dbReference type="SAM" id="MobiDB-lite"/>
    </source>
</evidence>
<comment type="subcellular location">
    <subcellularLocation>
        <location evidence="1">Host nucleus</location>
    </subcellularLocation>
</comment>
<sequence>MPSVYPKAKHWMLTLYNTSQATVEEWFAKNKPKIQSMAACLDFGELNHEHIHVMVTFTAQVGGKFLKDSFGPECHMEVAKRYLQAYIYVLGEGEHAANKKVFIEYRTPKAGRSTTKKVQSDVFWKAVQSAKSEEEVKEVLKQPGYEGFIPLLKQAKFYIRETLSRNMVRPIPRMVVWINGHTGTGKSLLANKFMDLHQPSSAYMCSPSGQVSGPDNDPRSVLLDDFNIALTPLTTLFNMTDQYNKTIDCKGSYMWFHADFVFITTIYSPYNVVGMEQTYTTPHRKITDHDQDQLSRRINLYIKTASPVPNNVDGYRVMHPDGTPDELIPKMNLDEMIAYIDSIYKSWEQKYYEEQLNNEENYHEVENNNINTAVHEQNPQPEEESIPHELARAVALTSTLGMPDIIHDDDEEEAGPASSSSSSAASD</sequence>
<evidence type="ECO:0000256" key="1">
    <source>
        <dbReference type="ARBA" id="ARBA00004147"/>
    </source>
</evidence>
<evidence type="ECO:0000256" key="3">
    <source>
        <dbReference type="ARBA" id="ARBA00022562"/>
    </source>
</evidence>
<evidence type="ECO:0000256" key="2">
    <source>
        <dbReference type="ARBA" id="ARBA00014531"/>
    </source>
</evidence>
<accession>A0A6M4B8P6</accession>
<feature type="region of interest" description="Disordered" evidence="4">
    <location>
        <begin position="399"/>
        <end position="427"/>
    </location>
</feature>
<dbReference type="Gene3D" id="3.40.1310.20">
    <property type="match status" value="1"/>
</dbReference>
<protein>
    <recommendedName>
        <fullName evidence="2">Replication-associated protein</fullName>
    </recommendedName>
</protein>